<dbReference type="SUPFAM" id="SSF52540">
    <property type="entry name" value="P-loop containing nucleoside triphosphate hydrolases"/>
    <property type="match status" value="1"/>
</dbReference>
<keyword evidence="3" id="KW-0227">DNA damage</keyword>
<dbReference type="GeneID" id="86940338"/>
<comment type="caution">
    <text evidence="17">The sequence shown here is derived from an EMBL/GenBank/DDBJ whole genome shotgun (WGS) entry which is preliminary data.</text>
</comment>
<dbReference type="InterPro" id="IPR014016">
    <property type="entry name" value="UvrD-like_ATP-bd"/>
</dbReference>
<dbReference type="AlphaFoldDB" id="A0AA37DH23"/>
<dbReference type="PROSITE" id="PS51198">
    <property type="entry name" value="UVRD_HELICASE_ATP_BIND"/>
    <property type="match status" value="1"/>
</dbReference>
<dbReference type="GO" id="GO:0000725">
    <property type="term" value="P:recombinational repair"/>
    <property type="evidence" value="ECO:0007669"/>
    <property type="project" value="TreeGrafter"/>
</dbReference>
<dbReference type="PANTHER" id="PTHR11070:SF48">
    <property type="entry name" value="ATP-DEPENDENT HELICASE_NUCLEASE SUBUNIT A"/>
    <property type="match status" value="1"/>
</dbReference>
<evidence type="ECO:0000256" key="3">
    <source>
        <dbReference type="ARBA" id="ARBA00022763"/>
    </source>
</evidence>
<keyword evidence="4 14" id="KW-0378">Hydrolase</keyword>
<dbReference type="Pfam" id="PF12705">
    <property type="entry name" value="PDDEXK_1"/>
    <property type="match status" value="1"/>
</dbReference>
<evidence type="ECO:0000256" key="13">
    <source>
        <dbReference type="ARBA" id="ARBA00048988"/>
    </source>
</evidence>
<dbReference type="GO" id="GO:0033202">
    <property type="term" value="C:DNA helicase complex"/>
    <property type="evidence" value="ECO:0007669"/>
    <property type="project" value="TreeGrafter"/>
</dbReference>
<dbReference type="PANTHER" id="PTHR11070">
    <property type="entry name" value="UVRD / RECB / PCRA DNA HELICASE FAMILY MEMBER"/>
    <property type="match status" value="1"/>
</dbReference>
<keyword evidence="1" id="KW-0540">Nuclease</keyword>
<keyword evidence="2 14" id="KW-0547">Nucleotide-binding</keyword>
<evidence type="ECO:0000313" key="17">
    <source>
        <dbReference type="EMBL" id="EHO17710.1"/>
    </source>
</evidence>
<dbReference type="NCBIfam" id="TIGR02785">
    <property type="entry name" value="addA_Gpos"/>
    <property type="match status" value="1"/>
</dbReference>
<feature type="domain" description="UvrD-like helicase ATP-binding" evidence="15">
    <location>
        <begin position="2"/>
        <end position="475"/>
    </location>
</feature>
<feature type="domain" description="UvrD-like helicase C-terminal" evidence="16">
    <location>
        <begin position="504"/>
        <end position="790"/>
    </location>
</feature>
<dbReference type="EC" id="5.6.2.4" evidence="12"/>
<dbReference type="GO" id="GO:0003677">
    <property type="term" value="F:DNA binding"/>
    <property type="evidence" value="ECO:0007669"/>
    <property type="project" value="UniProtKB-KW"/>
</dbReference>
<evidence type="ECO:0000256" key="7">
    <source>
        <dbReference type="ARBA" id="ARBA00022840"/>
    </source>
</evidence>
<evidence type="ECO:0000256" key="10">
    <source>
        <dbReference type="ARBA" id="ARBA00023235"/>
    </source>
</evidence>
<evidence type="ECO:0000256" key="1">
    <source>
        <dbReference type="ARBA" id="ARBA00022722"/>
    </source>
</evidence>
<feature type="binding site" evidence="14">
    <location>
        <begin position="23"/>
        <end position="30"/>
    </location>
    <ligand>
        <name>ATP</name>
        <dbReference type="ChEBI" id="CHEBI:30616"/>
    </ligand>
</feature>
<dbReference type="Gene3D" id="3.40.50.300">
    <property type="entry name" value="P-loop containing nucleotide triphosphate hydrolases"/>
    <property type="match status" value="4"/>
</dbReference>
<protein>
    <recommendedName>
        <fullName evidence="12">DNA 3'-5' helicase</fullName>
        <ecNumber evidence="12">5.6.2.4</ecNumber>
    </recommendedName>
</protein>
<dbReference type="GO" id="GO:0005524">
    <property type="term" value="F:ATP binding"/>
    <property type="evidence" value="ECO:0007669"/>
    <property type="project" value="UniProtKB-UniRule"/>
</dbReference>
<keyword evidence="9" id="KW-0234">DNA repair</keyword>
<gene>
    <name evidence="17" type="ORF">HMPREF9623_00564</name>
</gene>
<name>A0AA37DH23_9FIRM</name>
<evidence type="ECO:0000313" key="18">
    <source>
        <dbReference type="Proteomes" id="UP000018466"/>
    </source>
</evidence>
<evidence type="ECO:0000256" key="4">
    <source>
        <dbReference type="ARBA" id="ARBA00022801"/>
    </source>
</evidence>
<dbReference type="InterPro" id="IPR014017">
    <property type="entry name" value="DNA_helicase_UvrD-like_C"/>
</dbReference>
<dbReference type="Gene3D" id="3.90.320.10">
    <property type="match status" value="1"/>
</dbReference>
<keyword evidence="6" id="KW-0269">Exonuclease</keyword>
<organism evidence="17 18">
    <name type="scientific">Stomatobaculum longum</name>
    <dbReference type="NCBI Taxonomy" id="796942"/>
    <lineage>
        <taxon>Bacteria</taxon>
        <taxon>Bacillati</taxon>
        <taxon>Bacillota</taxon>
        <taxon>Clostridia</taxon>
        <taxon>Lachnospirales</taxon>
        <taxon>Lachnospiraceae</taxon>
        <taxon>Stomatobaculum</taxon>
    </lineage>
</organism>
<dbReference type="Pfam" id="PF00580">
    <property type="entry name" value="UvrD-helicase"/>
    <property type="match status" value="1"/>
</dbReference>
<dbReference type="PROSITE" id="PS51217">
    <property type="entry name" value="UVRD_HELICASE_CTER"/>
    <property type="match status" value="1"/>
</dbReference>
<evidence type="ECO:0000256" key="8">
    <source>
        <dbReference type="ARBA" id="ARBA00023125"/>
    </source>
</evidence>
<keyword evidence="8" id="KW-0238">DNA-binding</keyword>
<sequence>MTRWTEEQERAIALSDRRLLISAAAGSGKTAVLTERIVARVLDPKHPVDIDELLIMTFTRAAAAEMRERIRRRLEDCLQQALRDGESGIAARAKRELAELDAARITTIDSFCLTVLREHADRLAVDPAFRVGSEEELRILQNDVLEELLEEQYEKADPAFLRFADAFSQGKADLGIGEEILALYRFAESLPWPEEWLLRVEAEAERTDGNLSESAYQRYMAEELRKLGAELCGFAEEAQLLCEEGGLNGYEGAVQSDLGKLQRLRAAEDYPAACLALTAFQTYDRLGRNKKDSDPDCASRVKSLREFWKKALKKPLEAFGRGDAEAADRVEDAETVRTLIGLARDFLARFLAKKREKNLLDFSDLEHETLALFWESDAAGKRHPSEIAREYQAAFREIYVDEYQDSNGVQEELLRAIETGRLFLVGDIKQSIYGFRHAKPELFAEKYRNYRKDDGGAAEPGIDTRVDLRKNFRSREAVLASCNAVFSYLMREELGGVRYDADATLYPGAAFPIPEGSEDSYATELMLVERDAEGEETAAVVEAEAIATRIRELLDPAKGLRISDGEGGLRAATYGDIAILLRATSGQAERFVEVLMSHGIPALAEQKTGYFDATEVRTVLSLLRAIDNPFRDIPLAAVLRAPIGGLSEEELASLAAKGEGVSLYERLEAAVATAPESTGAVKAAALFRKLEAWREAESYLELPQFLRLLYTESGYRNEEAARPGGELRFANLQMLIVKAEEFESIGYRGLSDFVRYIDNLKKYNADYGSAQLPGEEAAAVRIMTVHKSKGLEFPIVFLAGLSKRFNQRDLSRGILYDEKLGIAADAVDYDLHAKGGTAKKAAFAWHLRTEALGEELRVLYVAMTRAKEKLILVAGFKEGTEPLPEGESSEPLSETDGGEPLCTAELRSANSYLEWILMAMARDKALCRIVPRKVSSEAAAREILETGEKVLRLREELRKAEETPPTEIEAARFAPLMKPYAHAEDVRLQVKWSASELKRLREEQEEGLSAPLFSLPQDGGSEVAARRGTAYHKLFERIDFTRSWTEEGLRDFLRELAETGALPEEDGTLIALPPVIRFLQSALAARLASAQRAGTLHRETSFVMAIPAREADPSRQSEEPVVVQGVIDAWFEEAGQLVVLDYKTDKATEEAHYREKYTAQLSLYARALAMTEEKTVAEKLIYSTARGEVLAL</sequence>
<evidence type="ECO:0000256" key="5">
    <source>
        <dbReference type="ARBA" id="ARBA00022806"/>
    </source>
</evidence>
<dbReference type="RefSeq" id="WP_009532397.1">
    <property type="nucleotide sequence ID" value="NZ_JH590861.1"/>
</dbReference>
<dbReference type="GO" id="GO:0006302">
    <property type="term" value="P:double-strand break repair"/>
    <property type="evidence" value="ECO:0007669"/>
    <property type="project" value="InterPro"/>
</dbReference>
<keyword evidence="18" id="KW-1185">Reference proteome</keyword>
<dbReference type="InterPro" id="IPR014152">
    <property type="entry name" value="AddA"/>
</dbReference>
<evidence type="ECO:0000256" key="12">
    <source>
        <dbReference type="ARBA" id="ARBA00034808"/>
    </source>
</evidence>
<keyword evidence="10" id="KW-0413">Isomerase</keyword>
<evidence type="ECO:0000256" key="14">
    <source>
        <dbReference type="PROSITE-ProRule" id="PRU00560"/>
    </source>
</evidence>
<dbReference type="InterPro" id="IPR027417">
    <property type="entry name" value="P-loop_NTPase"/>
</dbReference>
<proteinExistence type="predicted"/>
<dbReference type="GO" id="GO:0004527">
    <property type="term" value="F:exonuclease activity"/>
    <property type="evidence" value="ECO:0007669"/>
    <property type="project" value="UniProtKB-KW"/>
</dbReference>
<dbReference type="InterPro" id="IPR038726">
    <property type="entry name" value="PDDEXK_AddAB-type"/>
</dbReference>
<dbReference type="SUPFAM" id="SSF52980">
    <property type="entry name" value="Restriction endonuclease-like"/>
    <property type="match status" value="1"/>
</dbReference>
<dbReference type="InterPro" id="IPR000212">
    <property type="entry name" value="DNA_helicase_UvrD/REP"/>
</dbReference>
<accession>A0AA37DH23</accession>
<comment type="catalytic activity">
    <reaction evidence="13">
        <text>ATP + H2O = ADP + phosphate + H(+)</text>
        <dbReference type="Rhea" id="RHEA:13065"/>
        <dbReference type="ChEBI" id="CHEBI:15377"/>
        <dbReference type="ChEBI" id="CHEBI:15378"/>
        <dbReference type="ChEBI" id="CHEBI:30616"/>
        <dbReference type="ChEBI" id="CHEBI:43474"/>
        <dbReference type="ChEBI" id="CHEBI:456216"/>
        <dbReference type="EC" id="5.6.2.4"/>
    </reaction>
</comment>
<evidence type="ECO:0000256" key="6">
    <source>
        <dbReference type="ARBA" id="ARBA00022839"/>
    </source>
</evidence>
<evidence type="ECO:0000259" key="16">
    <source>
        <dbReference type="PROSITE" id="PS51217"/>
    </source>
</evidence>
<dbReference type="InterPro" id="IPR011335">
    <property type="entry name" value="Restrct_endonuc-II-like"/>
</dbReference>
<dbReference type="GO" id="GO:0043138">
    <property type="term" value="F:3'-5' DNA helicase activity"/>
    <property type="evidence" value="ECO:0007669"/>
    <property type="project" value="UniProtKB-EC"/>
</dbReference>
<comment type="catalytic activity">
    <reaction evidence="11">
        <text>Couples ATP hydrolysis with the unwinding of duplex DNA by translocating in the 3'-5' direction.</text>
        <dbReference type="EC" id="5.6.2.4"/>
    </reaction>
</comment>
<dbReference type="EMBL" id="AGEL01000004">
    <property type="protein sequence ID" value="EHO17710.1"/>
    <property type="molecule type" value="Genomic_DNA"/>
</dbReference>
<evidence type="ECO:0000256" key="9">
    <source>
        <dbReference type="ARBA" id="ARBA00023204"/>
    </source>
</evidence>
<keyword evidence="5 14" id="KW-0347">Helicase</keyword>
<dbReference type="Pfam" id="PF13361">
    <property type="entry name" value="UvrD_C"/>
    <property type="match status" value="1"/>
</dbReference>
<dbReference type="Proteomes" id="UP000018466">
    <property type="component" value="Unassembled WGS sequence"/>
</dbReference>
<reference evidence="17 18" key="1">
    <citation type="submission" date="2011-10" db="EMBL/GenBank/DDBJ databases">
        <title>The Genome Sequence of Lachnospiraceae bacterium ACC2.</title>
        <authorList>
            <consortium name="The Broad Institute Genome Sequencing Platform"/>
            <person name="Earl A."/>
            <person name="Ward D."/>
            <person name="Feldgarden M."/>
            <person name="Gevers D."/>
            <person name="Sizova M."/>
            <person name="Hazen A."/>
            <person name="Epstein S."/>
            <person name="Young S.K."/>
            <person name="Zeng Q."/>
            <person name="Gargeya S."/>
            <person name="Fitzgerald M."/>
            <person name="Haas B."/>
            <person name="Abouelleil A."/>
            <person name="Alvarado L."/>
            <person name="Arachchi H.M."/>
            <person name="Berlin A."/>
            <person name="Brown A."/>
            <person name="Chapman S.B."/>
            <person name="Chen Z."/>
            <person name="Dunbar C."/>
            <person name="Freedman E."/>
            <person name="Gearin G."/>
            <person name="Goldberg J."/>
            <person name="Griggs A."/>
            <person name="Gujja S."/>
            <person name="Heiman D."/>
            <person name="Howarth C."/>
            <person name="Larson L."/>
            <person name="Lui A."/>
            <person name="MacDonald P.J.P."/>
            <person name="Montmayeur A."/>
            <person name="Murphy C."/>
            <person name="Neiman D."/>
            <person name="Pearson M."/>
            <person name="Priest M."/>
            <person name="Roberts A."/>
            <person name="Saif S."/>
            <person name="Shea T."/>
            <person name="Shenoy N."/>
            <person name="Sisk P."/>
            <person name="Stolte C."/>
            <person name="Sykes S."/>
            <person name="Wortman J."/>
            <person name="Nusbaum C."/>
            <person name="Birren B."/>
        </authorList>
    </citation>
    <scope>NUCLEOTIDE SEQUENCE [LARGE SCALE GENOMIC DNA]</scope>
    <source>
        <strain evidence="17 18">ACC2</strain>
    </source>
</reference>
<evidence type="ECO:0000259" key="15">
    <source>
        <dbReference type="PROSITE" id="PS51198"/>
    </source>
</evidence>
<evidence type="ECO:0000256" key="2">
    <source>
        <dbReference type="ARBA" id="ARBA00022741"/>
    </source>
</evidence>
<evidence type="ECO:0000256" key="11">
    <source>
        <dbReference type="ARBA" id="ARBA00034617"/>
    </source>
</evidence>
<dbReference type="GO" id="GO:0005829">
    <property type="term" value="C:cytosol"/>
    <property type="evidence" value="ECO:0007669"/>
    <property type="project" value="TreeGrafter"/>
</dbReference>
<dbReference type="InterPro" id="IPR011604">
    <property type="entry name" value="PDDEXK-like_dom_sf"/>
</dbReference>
<keyword evidence="7 14" id="KW-0067">ATP-binding</keyword>